<reference evidence="3 4" key="1">
    <citation type="journal article" date="2012" name="Genet. Mol. Biol.">
        <title>Analysis of 16S rRNA and mxaF genes revealing insights into Methylobacterium niche-specific plant association.</title>
        <authorList>
            <person name="Dourado M.N."/>
            <person name="Andreote F.D."/>
            <person name="Dini-Andreote F."/>
            <person name="Conti R."/>
            <person name="Araujo J.M."/>
            <person name="Araujo W.L."/>
        </authorList>
    </citation>
    <scope>NUCLEOTIDE SEQUENCE [LARGE SCALE GENOMIC DNA]</scope>
    <source>
        <strain evidence="3 4">SR1.6/6</strain>
    </source>
</reference>
<keyword evidence="2" id="KW-0812">Transmembrane</keyword>
<sequence>MAARRAAERATVAPSPPPVQGPEPEVSAPGGAPKTRVSARGRLRTYFLTGIIVAGPLAITAYITWWFIALIDSFVKPLVPASYLPDHYLPFSIPGLGLVIAFLAVTLLGFLTANLVGRSVIEFGEVLLARTPVISGLYKGLRQIFETLFSANGTSFRTVGLVEFPVKGTWSVVFLSAPAAAEIEGALRDRGAAADELVGVFLPCAPNPTTGFFFYLPRAEVVELAISVDDAAKLVMSAGVIQPEDPQGRLNAMAASLRAAQPVGGTPRREPQDA</sequence>
<dbReference type="PANTHER" id="PTHR31876:SF26">
    <property type="entry name" value="PROTEIN LIKE COV 2"/>
    <property type="match status" value="1"/>
</dbReference>
<feature type="transmembrane region" description="Helical" evidence="2">
    <location>
        <begin position="88"/>
        <end position="111"/>
    </location>
</feature>
<keyword evidence="2" id="KW-0472">Membrane</keyword>
<dbReference type="InterPro" id="IPR007462">
    <property type="entry name" value="COV1-like"/>
</dbReference>
<evidence type="ECO:0000313" key="4">
    <source>
        <dbReference type="Proteomes" id="UP000012488"/>
    </source>
</evidence>
<name>A0A6B9G2G0_9HYPH</name>
<dbReference type="EMBL" id="CP043538">
    <property type="protein sequence ID" value="QGY05965.1"/>
    <property type="molecule type" value="Genomic_DNA"/>
</dbReference>
<proteinExistence type="predicted"/>
<keyword evidence="2" id="KW-1133">Transmembrane helix</keyword>
<evidence type="ECO:0000256" key="1">
    <source>
        <dbReference type="SAM" id="MobiDB-lite"/>
    </source>
</evidence>
<organism evidence="3 4">
    <name type="scientific">Methylobacterium mesophilicum SR1.6/6</name>
    <dbReference type="NCBI Taxonomy" id="908290"/>
    <lineage>
        <taxon>Bacteria</taxon>
        <taxon>Pseudomonadati</taxon>
        <taxon>Pseudomonadota</taxon>
        <taxon>Alphaproteobacteria</taxon>
        <taxon>Hyphomicrobiales</taxon>
        <taxon>Methylobacteriaceae</taxon>
        <taxon>Methylobacterium</taxon>
    </lineage>
</organism>
<evidence type="ECO:0000313" key="3">
    <source>
        <dbReference type="EMBL" id="QGY05965.1"/>
    </source>
</evidence>
<gene>
    <name evidence="3" type="ORF">MMSR116_01225</name>
</gene>
<dbReference type="Pfam" id="PF04367">
    <property type="entry name" value="DUF502"/>
    <property type="match status" value="1"/>
</dbReference>
<protein>
    <submittedName>
        <fullName evidence="3">DUF502 domain-containing protein</fullName>
    </submittedName>
</protein>
<accession>A0A6B9G2G0</accession>
<dbReference type="Proteomes" id="UP000012488">
    <property type="component" value="Chromosome"/>
</dbReference>
<dbReference type="AlphaFoldDB" id="A0A6B9G2G0"/>
<dbReference type="PANTHER" id="PTHR31876">
    <property type="entry name" value="COV-LIKE PROTEIN 1"/>
    <property type="match status" value="1"/>
</dbReference>
<evidence type="ECO:0000256" key="2">
    <source>
        <dbReference type="SAM" id="Phobius"/>
    </source>
</evidence>
<dbReference type="KEGG" id="mmes:MMSR116_01225"/>
<dbReference type="OrthoDB" id="9780267at2"/>
<feature type="region of interest" description="Disordered" evidence="1">
    <location>
        <begin position="1"/>
        <end position="36"/>
    </location>
</feature>
<feature type="transmembrane region" description="Helical" evidence="2">
    <location>
        <begin position="46"/>
        <end position="68"/>
    </location>
</feature>
<reference evidence="3 4" key="2">
    <citation type="journal article" date="2013" name="Genome Announc.">
        <title>Draft Genome Sequence of Methylobacterium mesophilicum Strain SR1.6/6, Isolated from Citrus sinensis.</title>
        <authorList>
            <person name="Marinho Almeida D."/>
            <person name="Dini-Andreote F."/>
            <person name="Camargo Neves A.A."/>
            <person name="Juca Ramos R.T."/>
            <person name="Andreote F.D."/>
            <person name="Carneiro A.R."/>
            <person name="Oliveira de Souza Lima A."/>
            <person name="Caracciolo Gomes de Sa P.H."/>
            <person name="Ribeiro Barbosa M.S."/>
            <person name="Araujo W.L."/>
            <person name="Silva A."/>
        </authorList>
    </citation>
    <scope>NUCLEOTIDE SEQUENCE [LARGE SCALE GENOMIC DNA]</scope>
    <source>
        <strain evidence="3 4">SR1.6/6</strain>
    </source>
</reference>